<reference evidence="2 3" key="1">
    <citation type="journal article" date="2019" name="Int. J. Syst. Evol. Microbiol.">
        <title>The Global Catalogue of Microorganisms (GCM) 10K type strain sequencing project: providing services to taxonomists for standard genome sequencing and annotation.</title>
        <authorList>
            <consortium name="The Broad Institute Genomics Platform"/>
            <consortium name="The Broad Institute Genome Sequencing Center for Infectious Disease"/>
            <person name="Wu L."/>
            <person name="Ma J."/>
        </authorList>
    </citation>
    <scope>NUCLEOTIDE SEQUENCE [LARGE SCALE GENOMIC DNA]</scope>
    <source>
        <strain evidence="2 3">PSR21</strain>
    </source>
</reference>
<dbReference type="EMBL" id="JBHTBF010000002">
    <property type="protein sequence ID" value="MFC7316232.1"/>
    <property type="molecule type" value="Genomic_DNA"/>
</dbReference>
<keyword evidence="3" id="KW-1185">Reference proteome</keyword>
<name>A0ABD6A747_9EURY</name>
<dbReference type="GeneID" id="79314051"/>
<protein>
    <submittedName>
        <fullName evidence="2">Uncharacterized protein</fullName>
    </submittedName>
</protein>
<feature type="region of interest" description="Disordered" evidence="1">
    <location>
        <begin position="1"/>
        <end position="23"/>
    </location>
</feature>
<proteinExistence type="predicted"/>
<evidence type="ECO:0000313" key="2">
    <source>
        <dbReference type="EMBL" id="MFC7316232.1"/>
    </source>
</evidence>
<evidence type="ECO:0000313" key="3">
    <source>
        <dbReference type="Proteomes" id="UP001596547"/>
    </source>
</evidence>
<accession>A0ABD6A747</accession>
<organism evidence="2 3">
    <name type="scientific">Halomarina halobia</name>
    <dbReference type="NCBI Taxonomy" id="3033386"/>
    <lineage>
        <taxon>Archaea</taxon>
        <taxon>Methanobacteriati</taxon>
        <taxon>Methanobacteriota</taxon>
        <taxon>Stenosarchaea group</taxon>
        <taxon>Halobacteria</taxon>
        <taxon>Halobacteriales</taxon>
        <taxon>Natronomonadaceae</taxon>
        <taxon>Halomarina</taxon>
    </lineage>
</organism>
<evidence type="ECO:0000256" key="1">
    <source>
        <dbReference type="SAM" id="MobiDB-lite"/>
    </source>
</evidence>
<dbReference type="RefSeq" id="WP_276304507.1">
    <property type="nucleotide sequence ID" value="NZ_CP119992.1"/>
</dbReference>
<comment type="caution">
    <text evidence="2">The sequence shown here is derived from an EMBL/GenBank/DDBJ whole genome shotgun (WGS) entry which is preliminary data.</text>
</comment>
<dbReference type="Proteomes" id="UP001596547">
    <property type="component" value="Unassembled WGS sequence"/>
</dbReference>
<gene>
    <name evidence="2" type="ORF">ACFQPE_05405</name>
</gene>
<dbReference type="AlphaFoldDB" id="A0ABD6A747"/>
<sequence>MADASDDPSFRIPARPQRRFSSTTVEHDGGVVFALVPDGDHDDDALDALVTRVLDDGPYRYGDWFDLPLPLYLVHDDGTGDTFRVVVRGRAVELHVLPETESAGLRALYDRLVSATDCEWAVECRVDA</sequence>